<protein>
    <submittedName>
        <fullName evidence="2">Uncharacterized protein</fullName>
    </submittedName>
</protein>
<sequence length="140" mass="15251">MRMKDIPIETGHTGIRRSQIPPRTPSRKFPMRLDTPADGVPPSRMHGGASNAHCLHSPAPAPVLHSAPRGAQAFFACAACVHMSAPCQVVRWSPSSWRPARWPPAATYQCITYSPARAPIETPHPRARVHLLLAEIGSAR</sequence>
<evidence type="ECO:0000313" key="3">
    <source>
        <dbReference type="Proteomes" id="UP000000763"/>
    </source>
</evidence>
<accession>Q69S89</accession>
<reference evidence="3" key="2">
    <citation type="journal article" date="2008" name="Nucleic Acids Res.">
        <title>The rice annotation project database (RAP-DB): 2008 update.</title>
        <authorList>
            <consortium name="The rice annotation project (RAP)"/>
        </authorList>
    </citation>
    <scope>GENOME REANNOTATION</scope>
    <source>
        <strain evidence="3">cv. Nipponbare</strain>
    </source>
</reference>
<dbReference type="EMBL" id="AP005116">
    <property type="protein sequence ID" value="BAD33344.1"/>
    <property type="molecule type" value="Genomic_DNA"/>
</dbReference>
<evidence type="ECO:0000256" key="1">
    <source>
        <dbReference type="SAM" id="MobiDB-lite"/>
    </source>
</evidence>
<dbReference type="AlphaFoldDB" id="Q69S89"/>
<organism evidence="2 3">
    <name type="scientific">Oryza sativa subsp. japonica</name>
    <name type="common">Rice</name>
    <dbReference type="NCBI Taxonomy" id="39947"/>
    <lineage>
        <taxon>Eukaryota</taxon>
        <taxon>Viridiplantae</taxon>
        <taxon>Streptophyta</taxon>
        <taxon>Embryophyta</taxon>
        <taxon>Tracheophyta</taxon>
        <taxon>Spermatophyta</taxon>
        <taxon>Magnoliopsida</taxon>
        <taxon>Liliopsida</taxon>
        <taxon>Poales</taxon>
        <taxon>Poaceae</taxon>
        <taxon>BOP clade</taxon>
        <taxon>Oryzoideae</taxon>
        <taxon>Oryzeae</taxon>
        <taxon>Oryzinae</taxon>
        <taxon>Oryza</taxon>
        <taxon>Oryza sativa</taxon>
    </lineage>
</organism>
<reference evidence="3" key="1">
    <citation type="journal article" date="2005" name="Nature">
        <title>The map-based sequence of the rice genome.</title>
        <authorList>
            <consortium name="International rice genome sequencing project (IRGSP)"/>
            <person name="Matsumoto T."/>
            <person name="Wu J."/>
            <person name="Kanamori H."/>
            <person name="Katayose Y."/>
            <person name="Fujisawa M."/>
            <person name="Namiki N."/>
            <person name="Mizuno H."/>
            <person name="Yamamoto K."/>
            <person name="Antonio B.A."/>
            <person name="Baba T."/>
            <person name="Sakata K."/>
            <person name="Nagamura Y."/>
            <person name="Aoki H."/>
            <person name="Arikawa K."/>
            <person name="Arita K."/>
            <person name="Bito T."/>
            <person name="Chiden Y."/>
            <person name="Fujitsuka N."/>
            <person name="Fukunaka R."/>
            <person name="Hamada M."/>
            <person name="Harada C."/>
            <person name="Hayashi A."/>
            <person name="Hijishita S."/>
            <person name="Honda M."/>
            <person name="Hosokawa S."/>
            <person name="Ichikawa Y."/>
            <person name="Idonuma A."/>
            <person name="Iijima M."/>
            <person name="Ikeda M."/>
            <person name="Ikeno M."/>
            <person name="Ito K."/>
            <person name="Ito S."/>
            <person name="Ito T."/>
            <person name="Ito Y."/>
            <person name="Ito Y."/>
            <person name="Iwabuchi A."/>
            <person name="Kamiya K."/>
            <person name="Karasawa W."/>
            <person name="Kurita K."/>
            <person name="Katagiri S."/>
            <person name="Kikuta A."/>
            <person name="Kobayashi H."/>
            <person name="Kobayashi N."/>
            <person name="Machita K."/>
            <person name="Maehara T."/>
            <person name="Masukawa M."/>
            <person name="Mizubayashi T."/>
            <person name="Mukai Y."/>
            <person name="Nagasaki H."/>
            <person name="Nagata Y."/>
            <person name="Naito S."/>
            <person name="Nakashima M."/>
            <person name="Nakama Y."/>
            <person name="Nakamichi Y."/>
            <person name="Nakamura M."/>
            <person name="Meguro A."/>
            <person name="Negishi M."/>
            <person name="Ohta I."/>
            <person name="Ohta T."/>
            <person name="Okamoto M."/>
            <person name="Ono N."/>
            <person name="Saji S."/>
            <person name="Sakaguchi M."/>
            <person name="Sakai K."/>
            <person name="Shibata M."/>
            <person name="Shimokawa T."/>
            <person name="Song J."/>
            <person name="Takazaki Y."/>
            <person name="Terasawa K."/>
            <person name="Tsugane M."/>
            <person name="Tsuji K."/>
            <person name="Ueda S."/>
            <person name="Waki K."/>
            <person name="Yamagata H."/>
            <person name="Yamamoto M."/>
            <person name="Yamamoto S."/>
            <person name="Yamane H."/>
            <person name="Yoshiki S."/>
            <person name="Yoshihara R."/>
            <person name="Yukawa K."/>
            <person name="Zhong H."/>
            <person name="Yano M."/>
            <person name="Yuan Q."/>
            <person name="Ouyang S."/>
            <person name="Liu J."/>
            <person name="Jones K.M."/>
            <person name="Gansberger K."/>
            <person name="Moffat K."/>
            <person name="Hill J."/>
            <person name="Bera J."/>
            <person name="Fadrosh D."/>
            <person name="Jin S."/>
            <person name="Johri S."/>
            <person name="Kim M."/>
            <person name="Overton L."/>
            <person name="Reardon M."/>
            <person name="Tsitrin T."/>
            <person name="Vuong H."/>
            <person name="Weaver B."/>
            <person name="Ciecko A."/>
            <person name="Tallon L."/>
            <person name="Jackson J."/>
            <person name="Pai G."/>
            <person name="Aken S.V."/>
            <person name="Utterback T."/>
            <person name="Reidmuller S."/>
            <person name="Feldblyum T."/>
            <person name="Hsiao J."/>
            <person name="Zismann V."/>
            <person name="Iobst S."/>
            <person name="de Vazeille A.R."/>
            <person name="Buell C.R."/>
            <person name="Ying K."/>
            <person name="Li Y."/>
            <person name="Lu T."/>
            <person name="Huang Y."/>
            <person name="Zhao Q."/>
            <person name="Feng Q."/>
            <person name="Zhang L."/>
            <person name="Zhu J."/>
            <person name="Weng Q."/>
            <person name="Mu J."/>
            <person name="Lu Y."/>
            <person name="Fan D."/>
            <person name="Liu Y."/>
            <person name="Guan J."/>
            <person name="Zhang Y."/>
            <person name="Yu S."/>
            <person name="Liu X."/>
            <person name="Zhang Y."/>
            <person name="Hong G."/>
            <person name="Han B."/>
            <person name="Choisne N."/>
            <person name="Demange N."/>
            <person name="Orjeda G."/>
            <person name="Samain S."/>
            <person name="Cattolico L."/>
            <person name="Pelletier E."/>
            <person name="Couloux A."/>
            <person name="Segurens B."/>
            <person name="Wincker P."/>
            <person name="D'Hont A."/>
            <person name="Scarpelli C."/>
            <person name="Weissenbach J."/>
            <person name="Salanoubat M."/>
            <person name="Quetier F."/>
            <person name="Yu Y."/>
            <person name="Kim H.R."/>
            <person name="Rambo T."/>
            <person name="Currie J."/>
            <person name="Collura K."/>
            <person name="Luo M."/>
            <person name="Yang T."/>
            <person name="Ammiraju J.S.S."/>
            <person name="Engler F."/>
            <person name="Soderlund C."/>
            <person name="Wing R.A."/>
            <person name="Palmer L.E."/>
            <person name="de la Bastide M."/>
            <person name="Spiegel L."/>
            <person name="Nascimento L."/>
            <person name="Zutavern T."/>
            <person name="O'Shaughnessy A."/>
            <person name="Dike S."/>
            <person name="Dedhia N."/>
            <person name="Preston R."/>
            <person name="Balija V."/>
            <person name="McCombie W.R."/>
            <person name="Chow T."/>
            <person name="Chen H."/>
            <person name="Chung M."/>
            <person name="Chen C."/>
            <person name="Shaw J."/>
            <person name="Wu H."/>
            <person name="Hsiao K."/>
            <person name="Chao Y."/>
            <person name="Chu M."/>
            <person name="Cheng C."/>
            <person name="Hour A."/>
            <person name="Lee P."/>
            <person name="Lin S."/>
            <person name="Lin Y."/>
            <person name="Liou J."/>
            <person name="Liu S."/>
            <person name="Hsing Y."/>
            <person name="Raghuvanshi S."/>
            <person name="Mohanty A."/>
            <person name="Bharti A.K."/>
            <person name="Gaur A."/>
            <person name="Gupta V."/>
            <person name="Kumar D."/>
            <person name="Ravi V."/>
            <person name="Vij S."/>
            <person name="Kapur A."/>
            <person name="Khurana P."/>
            <person name="Khurana P."/>
            <person name="Khurana J.P."/>
            <person name="Tyagi A.K."/>
            <person name="Gaikwad K."/>
            <person name="Singh A."/>
            <person name="Dalal V."/>
            <person name="Srivastava S."/>
            <person name="Dixit A."/>
            <person name="Pal A.K."/>
            <person name="Ghazi I.A."/>
            <person name="Yadav M."/>
            <person name="Pandit A."/>
            <person name="Bhargava A."/>
            <person name="Sureshbabu K."/>
            <person name="Batra K."/>
            <person name="Sharma T.R."/>
            <person name="Mohapatra T."/>
            <person name="Singh N.K."/>
            <person name="Messing J."/>
            <person name="Nelson A.B."/>
            <person name="Fuks G."/>
            <person name="Kavchok S."/>
            <person name="Keizer G."/>
            <person name="Linton E."/>
            <person name="Llaca V."/>
            <person name="Song R."/>
            <person name="Tanyolac B."/>
            <person name="Young S."/>
            <person name="Ho-Il K."/>
            <person name="Hahn J.H."/>
            <person name="Sangsakoo G."/>
            <person name="Vanavichit A."/>
            <person name="de Mattos Luiz.A.T."/>
            <person name="Zimmer P.D."/>
            <person name="Malone G."/>
            <person name="Dellagostin O."/>
            <person name="de Oliveira A.C."/>
            <person name="Bevan M."/>
            <person name="Bancroft I."/>
            <person name="Minx P."/>
            <person name="Cordum H."/>
            <person name="Wilson R."/>
            <person name="Cheng Z."/>
            <person name="Jin W."/>
            <person name="Jiang J."/>
            <person name="Leong S.A."/>
            <person name="Iwama H."/>
            <person name="Gojobori T."/>
            <person name="Itoh T."/>
            <person name="Niimura Y."/>
            <person name="Fujii Y."/>
            <person name="Habara T."/>
            <person name="Sakai H."/>
            <person name="Sato Y."/>
            <person name="Wilson G."/>
            <person name="Kumar K."/>
            <person name="McCouch S."/>
            <person name="Juretic N."/>
            <person name="Hoen D."/>
            <person name="Wright S."/>
            <person name="Bruskiewich R."/>
            <person name="Bureau T."/>
            <person name="Miyao A."/>
            <person name="Hirochika H."/>
            <person name="Nishikawa T."/>
            <person name="Kadowaki K."/>
            <person name="Sugiura M."/>
            <person name="Burr B."/>
            <person name="Sasaki T."/>
        </authorList>
    </citation>
    <scope>NUCLEOTIDE SEQUENCE [LARGE SCALE GENOMIC DNA]</scope>
    <source>
        <strain evidence="3">cv. Nipponbare</strain>
    </source>
</reference>
<gene>
    <name evidence="2" type="primary">P0703B01.7</name>
</gene>
<feature type="region of interest" description="Disordered" evidence="1">
    <location>
        <begin position="1"/>
        <end position="53"/>
    </location>
</feature>
<proteinExistence type="predicted"/>
<evidence type="ECO:0000313" key="2">
    <source>
        <dbReference type="EMBL" id="BAD33344.1"/>
    </source>
</evidence>
<name>Q69S89_ORYSJ</name>
<dbReference type="Proteomes" id="UP000000763">
    <property type="component" value="Chromosome 2"/>
</dbReference>